<evidence type="ECO:0008006" key="6">
    <source>
        <dbReference type="Google" id="ProtNLM"/>
    </source>
</evidence>
<reference evidence="4 5" key="2">
    <citation type="journal article" date="2007" name="Genome Biol.">
        <title>Assembly of the Candida albicans genome into sixteen supercontigs aligned on the eight chromosomes.</title>
        <authorList>
            <person name="van het Hoog M."/>
            <person name="Rast T.J."/>
            <person name="Martchenko M."/>
            <person name="Grindle S."/>
            <person name="Dignard D."/>
            <person name="Hogues H."/>
            <person name="Cuomo C."/>
            <person name="Berriman M."/>
            <person name="Scherer S."/>
            <person name="Magee B.B."/>
            <person name="Whiteway M."/>
            <person name="Chibana H."/>
            <person name="Nantel A."/>
            <person name="Magee P.T."/>
        </authorList>
    </citation>
    <scope>GENOME REANNOTATION</scope>
    <source>
        <strain evidence="5">SC5314 / ATCC MYA-2876</strain>
    </source>
</reference>
<dbReference type="GeneID" id="3635664"/>
<dbReference type="RefSeq" id="XP_722668.2">
    <property type="nucleotide sequence ID" value="XM_717575.2"/>
</dbReference>
<protein>
    <recommendedName>
        <fullName evidence="6">Topoisomerase I damage affected protein 11</fullName>
    </recommendedName>
</protein>
<evidence type="ECO:0000313" key="4">
    <source>
        <dbReference type="EMBL" id="AOW28967.1"/>
    </source>
</evidence>
<dbReference type="SMR" id="A0A1D8PLF9"/>
<dbReference type="InParanoid" id="A0A1D8PLF9"/>
<organism evidence="4 5">
    <name type="scientific">Candida albicans (strain SC5314 / ATCC MYA-2876)</name>
    <name type="common">Yeast</name>
    <dbReference type="NCBI Taxonomy" id="237561"/>
    <lineage>
        <taxon>Eukaryota</taxon>
        <taxon>Fungi</taxon>
        <taxon>Dikarya</taxon>
        <taxon>Ascomycota</taxon>
        <taxon>Saccharomycotina</taxon>
        <taxon>Pichiomycetes</taxon>
        <taxon>Debaryomycetaceae</taxon>
        <taxon>Candida/Lodderomyces clade</taxon>
        <taxon>Candida</taxon>
    </lineage>
</organism>
<feature type="compositionally biased region" description="Low complexity" evidence="2">
    <location>
        <begin position="48"/>
        <end position="74"/>
    </location>
</feature>
<dbReference type="Proteomes" id="UP000000559">
    <property type="component" value="Chromosome 4"/>
</dbReference>
<gene>
    <name evidence="4" type="ordered locus">CAALFM_C401960CA</name>
    <name evidence="3" type="ordered locus">orf19.12065</name>
</gene>
<feature type="compositionally biased region" description="Polar residues" evidence="2">
    <location>
        <begin position="1"/>
        <end position="16"/>
    </location>
</feature>
<name>A0A1D8PLF9_CANAL</name>
<reference evidence="4 5" key="3">
    <citation type="journal article" date="2013" name="Genome Biol.">
        <title>Assembly of a phased diploid Candida albicans genome facilitates allele-specific measurements and provides a simple model for repeat and indel structure.</title>
        <authorList>
            <person name="Muzzey D."/>
            <person name="Schwartz K."/>
            <person name="Weissman J.S."/>
            <person name="Sherlock G."/>
        </authorList>
    </citation>
    <scope>NUCLEOTIDE SEQUENCE [LARGE SCALE GENOMIC DNA]</scope>
    <source>
        <strain evidence="5">SC5314 / ATCC MYA-2876</strain>
    </source>
</reference>
<evidence type="ECO:0000313" key="5">
    <source>
        <dbReference type="Proteomes" id="UP000000559"/>
    </source>
</evidence>
<feature type="coiled-coil region" evidence="1">
    <location>
        <begin position="153"/>
        <end position="187"/>
    </location>
</feature>
<accession>A0A1D8PLF9</accession>
<feature type="region of interest" description="Disordered" evidence="2">
    <location>
        <begin position="198"/>
        <end position="266"/>
    </location>
</feature>
<evidence type="ECO:0000313" key="3">
    <source>
        <dbReference type="CGD" id="CAL0000185863"/>
    </source>
</evidence>
<feature type="region of interest" description="Disordered" evidence="2">
    <location>
        <begin position="293"/>
        <end position="327"/>
    </location>
</feature>
<dbReference type="eggNOG" id="ENOG502SETW">
    <property type="taxonomic scope" value="Eukaryota"/>
</dbReference>
<keyword evidence="1" id="KW-0175">Coiled coil</keyword>
<feature type="compositionally biased region" description="Basic and acidic residues" evidence="2">
    <location>
        <begin position="293"/>
        <end position="307"/>
    </location>
</feature>
<dbReference type="AlphaFoldDB" id="A0A1D8PLF9"/>
<dbReference type="CGD" id="CAL0000185863">
    <property type="gene designation" value="orf19.12065"/>
</dbReference>
<evidence type="ECO:0000256" key="1">
    <source>
        <dbReference type="SAM" id="Coils"/>
    </source>
</evidence>
<dbReference type="EMBL" id="CP017626">
    <property type="protein sequence ID" value="AOW28967.1"/>
    <property type="molecule type" value="Genomic_DNA"/>
</dbReference>
<dbReference type="OMA" id="EMCIVEL"/>
<dbReference type="VEuPathDB" id="FungiDB:C4_01960C_A"/>
<feature type="compositionally biased region" description="Low complexity" evidence="2">
    <location>
        <begin position="312"/>
        <end position="327"/>
    </location>
</feature>
<feature type="region of interest" description="Disordered" evidence="2">
    <location>
        <begin position="379"/>
        <end position="442"/>
    </location>
</feature>
<dbReference type="KEGG" id="cal:CAALFM_C401960CA"/>
<feature type="compositionally biased region" description="Low complexity" evidence="2">
    <location>
        <begin position="205"/>
        <end position="218"/>
    </location>
</feature>
<evidence type="ECO:0000256" key="2">
    <source>
        <dbReference type="SAM" id="MobiDB-lite"/>
    </source>
</evidence>
<keyword evidence="5" id="KW-1185">Reference proteome</keyword>
<proteinExistence type="predicted"/>
<feature type="region of interest" description="Disordered" evidence="2">
    <location>
        <begin position="1"/>
        <end position="74"/>
    </location>
</feature>
<sequence length="442" mass="49816">MTSIMTANSPELTRTSSIRKDDRNLKTTPRNTTASSLHQPLEFKIKRSSSLSSNATSSSETSVKRSSSLRNSTSTTKGLNIYAVSPLHNSATCETPTESKSHQRKLSSYASPTLTQVSESDFPNTNQNLRYDVPLPSQDKLIAMNIDEQLRYLALKEMCIVELKDNINNLNNKLKHHNKELHKLREIIQRSLYKELSSENTATKNNQSQNNRPRQNSNPRDEAIARTRTRRRSSLFQDSRESHLDVSKNNTVPNTSTTQESSSKLWSGLTKPLDLIQQFDSMLQNEFEKSLINERDQKRQLHSDNGKRLSHQSKSSEGSISSIGSINSPLQAKSKAFEQKKSNMNSRTTTDDMLQNVSSSIWSFVNDVKNNVLSSLNEVESETRSKPTAMYNLETGSAVDIRRPPKLTANETEGDSDTDLLEPVASDDEDNLETLDLSIYRR</sequence>
<feature type="compositionally biased region" description="Polar residues" evidence="2">
    <location>
        <begin position="26"/>
        <end position="38"/>
    </location>
</feature>
<feature type="compositionally biased region" description="Polar residues" evidence="2">
    <location>
        <begin position="247"/>
        <end position="265"/>
    </location>
</feature>
<reference evidence="4 5" key="1">
    <citation type="journal article" date="2004" name="Proc. Natl. Acad. Sci. U.S.A.">
        <title>The diploid genome sequence of Candida albicans.</title>
        <authorList>
            <person name="Jones T."/>
            <person name="Federspiel N.A."/>
            <person name="Chibana H."/>
            <person name="Dungan J."/>
            <person name="Kalman S."/>
            <person name="Magee B.B."/>
            <person name="Newport G."/>
            <person name="Thorstenson Y.R."/>
            <person name="Agabian N."/>
            <person name="Magee P.T."/>
            <person name="Davis R.W."/>
            <person name="Scherer S."/>
        </authorList>
    </citation>
    <scope>NUCLEOTIDE SEQUENCE [LARGE SCALE GENOMIC DNA]</scope>
    <source>
        <strain evidence="5">SC5314 / ATCC MYA-2876</strain>
    </source>
</reference>
<feature type="compositionally biased region" description="Acidic residues" evidence="2">
    <location>
        <begin position="412"/>
        <end position="433"/>
    </location>
</feature>
<dbReference type="OrthoDB" id="4036304at2759"/>